<dbReference type="InterPro" id="IPR002071">
    <property type="entry name" value="Thermonucl_AS"/>
</dbReference>
<sequence length="167" mass="18538">MTPPAARLAGLLLVVASLAASAAGTLAGRVVDVIDGDTLTLQRPGHPPLRIRLAFVDAPERGQAHWRQARDGLAERVLGRRVQVRPLSGDRYGRVLGQVWLARSDINCALLGAGLAWHDVHHAQRIQGGASFARYQSAQHYARSHRLGLWRQSRPQAPWRYRQRRGR</sequence>
<organism evidence="3 4">
    <name type="scientific">Microvirgula aerodenitrificans</name>
    <dbReference type="NCBI Taxonomy" id="57480"/>
    <lineage>
        <taxon>Bacteria</taxon>
        <taxon>Pseudomonadati</taxon>
        <taxon>Pseudomonadota</taxon>
        <taxon>Betaproteobacteria</taxon>
        <taxon>Neisseriales</taxon>
        <taxon>Aquaspirillaceae</taxon>
        <taxon>Microvirgula</taxon>
    </lineage>
</organism>
<dbReference type="AlphaFoldDB" id="A0A2S0PCL7"/>
<dbReference type="SUPFAM" id="SSF50199">
    <property type="entry name" value="Staphylococcal nuclease"/>
    <property type="match status" value="1"/>
</dbReference>
<dbReference type="STRING" id="1122240.GCA_000620105_01440"/>
<dbReference type="Pfam" id="PF00565">
    <property type="entry name" value="SNase"/>
    <property type="match status" value="1"/>
</dbReference>
<dbReference type="GO" id="GO:0003676">
    <property type="term" value="F:nucleic acid binding"/>
    <property type="evidence" value="ECO:0007669"/>
    <property type="project" value="InterPro"/>
</dbReference>
<dbReference type="OrthoDB" id="9805504at2"/>
<evidence type="ECO:0000259" key="2">
    <source>
        <dbReference type="PROSITE" id="PS50830"/>
    </source>
</evidence>
<dbReference type="InterPro" id="IPR016071">
    <property type="entry name" value="Staphylococal_nuclease_OB-fold"/>
</dbReference>
<evidence type="ECO:0000313" key="3">
    <source>
        <dbReference type="EMBL" id="AVY95072.1"/>
    </source>
</evidence>
<accession>A0A2S0PCL7</accession>
<protein>
    <submittedName>
        <fullName evidence="3">Nuclease</fullName>
    </submittedName>
</protein>
<dbReference type="SMART" id="SM00318">
    <property type="entry name" value="SNc"/>
    <property type="match status" value="1"/>
</dbReference>
<keyword evidence="1" id="KW-0732">Signal</keyword>
<dbReference type="GO" id="GO:0004518">
    <property type="term" value="F:nuclease activity"/>
    <property type="evidence" value="ECO:0007669"/>
    <property type="project" value="InterPro"/>
</dbReference>
<feature type="signal peptide" evidence="1">
    <location>
        <begin position="1"/>
        <end position="22"/>
    </location>
</feature>
<gene>
    <name evidence="3" type="ORF">DAI18_14245</name>
</gene>
<dbReference type="Gene3D" id="2.40.50.90">
    <property type="match status" value="1"/>
</dbReference>
<dbReference type="PANTHER" id="PTHR12302">
    <property type="entry name" value="EBNA2 BINDING PROTEIN P100"/>
    <property type="match status" value="1"/>
</dbReference>
<feature type="domain" description="TNase-like" evidence="2">
    <location>
        <begin position="24"/>
        <end position="152"/>
    </location>
</feature>
<keyword evidence="4" id="KW-1185">Reference proteome</keyword>
<proteinExistence type="predicted"/>
<feature type="chain" id="PRO_5015626888" evidence="1">
    <location>
        <begin position="23"/>
        <end position="167"/>
    </location>
</feature>
<dbReference type="EMBL" id="CP028519">
    <property type="protein sequence ID" value="AVY95072.1"/>
    <property type="molecule type" value="Genomic_DNA"/>
</dbReference>
<reference evidence="3 4" key="1">
    <citation type="submission" date="2018-04" db="EMBL/GenBank/DDBJ databases">
        <title>Denitrifier Microvirgula.</title>
        <authorList>
            <person name="Anderson E."/>
            <person name="Jang J."/>
            <person name="Ishii S."/>
        </authorList>
    </citation>
    <scope>NUCLEOTIDE SEQUENCE [LARGE SCALE GENOMIC DNA]</scope>
    <source>
        <strain evidence="3 4">BE2.4</strain>
    </source>
</reference>
<dbReference type="PROSITE" id="PS50830">
    <property type="entry name" value="TNASE_3"/>
    <property type="match status" value="1"/>
</dbReference>
<name>A0A2S0PCL7_9NEIS</name>
<dbReference type="KEGG" id="maer:DAI18_14245"/>
<evidence type="ECO:0000313" key="4">
    <source>
        <dbReference type="Proteomes" id="UP000244173"/>
    </source>
</evidence>
<dbReference type="PROSITE" id="PS01284">
    <property type="entry name" value="TNASE_2"/>
    <property type="match status" value="1"/>
</dbReference>
<dbReference type="PROSITE" id="PS01123">
    <property type="entry name" value="TNASE_1"/>
    <property type="match status" value="1"/>
</dbReference>
<dbReference type="Proteomes" id="UP000244173">
    <property type="component" value="Chromosome"/>
</dbReference>
<dbReference type="InterPro" id="IPR035437">
    <property type="entry name" value="SNase_OB-fold_sf"/>
</dbReference>
<dbReference type="PANTHER" id="PTHR12302:SF26">
    <property type="entry name" value="BLR1266 PROTEIN"/>
    <property type="match status" value="1"/>
</dbReference>
<evidence type="ECO:0000256" key="1">
    <source>
        <dbReference type="SAM" id="SignalP"/>
    </source>
</evidence>
<dbReference type="RefSeq" id="WP_107889739.1">
    <property type="nucleotide sequence ID" value="NZ_CP028519.1"/>
</dbReference>